<name>A0A165GVS5_9APHY</name>
<proteinExistence type="predicted"/>
<sequence>MAIAVPDSERRSSYAFHSAVHILNGDIDAFEWTRFRYFAGRVRIITDAGTSNIDAAVFQSLTHFSHGRPLIPSLKEFSGNVLLDYGQPDHYRINDAELVSMMSPSVRRLRIKLRDTTGCVHPPFPTDDVPKCCCISLQILCQGTGPYLPTSRILSVTSMAGLTELSHVDVSRCRSTATFGLLCHLSKLGNLVDLAVEVGAYDDIASHRGFAGLQTLNMRGKLSGIMQLITSIISPRLRTGDVADGIENIWCQTIGTISSRFTRSASDFIDKQEYVLRIIRPLLDLHDLECLFFSWHIERMSLLLEDWEVLEMARAWPKLKQLQYYFQLHSPPPIDCIVHLARLCPDLRKLVLPRVMGAGQSPLEAFPIMSHGLRYIDLGRPACPQRVAQIADRLFPNLDTTYSGKAQL</sequence>
<dbReference type="RefSeq" id="XP_040768629.1">
    <property type="nucleotide sequence ID" value="XM_040906823.1"/>
</dbReference>
<dbReference type="Proteomes" id="UP000076871">
    <property type="component" value="Unassembled WGS sequence"/>
</dbReference>
<gene>
    <name evidence="1" type="ORF">LAESUDRAFT_711308</name>
</gene>
<dbReference type="GeneID" id="63823852"/>
<dbReference type="InParanoid" id="A0A165GVS5"/>
<dbReference type="EMBL" id="KV427608">
    <property type="protein sequence ID" value="KZT10889.1"/>
    <property type="molecule type" value="Genomic_DNA"/>
</dbReference>
<dbReference type="OrthoDB" id="3222238at2759"/>
<dbReference type="AlphaFoldDB" id="A0A165GVS5"/>
<keyword evidence="2" id="KW-1185">Reference proteome</keyword>
<organism evidence="1 2">
    <name type="scientific">Laetiporus sulphureus 93-53</name>
    <dbReference type="NCBI Taxonomy" id="1314785"/>
    <lineage>
        <taxon>Eukaryota</taxon>
        <taxon>Fungi</taxon>
        <taxon>Dikarya</taxon>
        <taxon>Basidiomycota</taxon>
        <taxon>Agaricomycotina</taxon>
        <taxon>Agaricomycetes</taxon>
        <taxon>Polyporales</taxon>
        <taxon>Laetiporus</taxon>
    </lineage>
</organism>
<protein>
    <recommendedName>
        <fullName evidence="3">F-box domain-containing protein</fullName>
    </recommendedName>
</protein>
<accession>A0A165GVS5</accession>
<reference evidence="1 2" key="1">
    <citation type="journal article" date="2016" name="Mol. Biol. Evol.">
        <title>Comparative Genomics of Early-Diverging Mushroom-Forming Fungi Provides Insights into the Origins of Lignocellulose Decay Capabilities.</title>
        <authorList>
            <person name="Nagy L.G."/>
            <person name="Riley R."/>
            <person name="Tritt A."/>
            <person name="Adam C."/>
            <person name="Daum C."/>
            <person name="Floudas D."/>
            <person name="Sun H."/>
            <person name="Yadav J.S."/>
            <person name="Pangilinan J."/>
            <person name="Larsson K.H."/>
            <person name="Matsuura K."/>
            <person name="Barry K."/>
            <person name="Labutti K."/>
            <person name="Kuo R."/>
            <person name="Ohm R.A."/>
            <person name="Bhattacharya S.S."/>
            <person name="Shirouzu T."/>
            <person name="Yoshinaga Y."/>
            <person name="Martin F.M."/>
            <person name="Grigoriev I.V."/>
            <person name="Hibbett D.S."/>
        </authorList>
    </citation>
    <scope>NUCLEOTIDE SEQUENCE [LARGE SCALE GENOMIC DNA]</scope>
    <source>
        <strain evidence="1 2">93-53</strain>
    </source>
</reference>
<evidence type="ECO:0008006" key="3">
    <source>
        <dbReference type="Google" id="ProtNLM"/>
    </source>
</evidence>
<evidence type="ECO:0000313" key="2">
    <source>
        <dbReference type="Proteomes" id="UP000076871"/>
    </source>
</evidence>
<evidence type="ECO:0000313" key="1">
    <source>
        <dbReference type="EMBL" id="KZT10889.1"/>
    </source>
</evidence>